<name>A0ABW5BLW3_9PROT</name>
<proteinExistence type="predicted"/>
<evidence type="ECO:0000313" key="2">
    <source>
        <dbReference type="Proteomes" id="UP001597294"/>
    </source>
</evidence>
<comment type="caution">
    <text evidence="1">The sequence shown here is derived from an EMBL/GenBank/DDBJ whole genome shotgun (WGS) entry which is preliminary data.</text>
</comment>
<accession>A0ABW5BLW3</accession>
<gene>
    <name evidence="1" type="ORF">ACFSKO_13355</name>
</gene>
<dbReference type="Proteomes" id="UP001597294">
    <property type="component" value="Unassembled WGS sequence"/>
</dbReference>
<dbReference type="RefSeq" id="WP_380252419.1">
    <property type="nucleotide sequence ID" value="NZ_JBHUII010000006.1"/>
</dbReference>
<sequence length="110" mass="12988">MLKTKRPKYRNVKVEYDGIKFDSKKELKRYHELKLLERAGEIKGLELQKRFPFVVEDKRICTYVADFYYLVQGGGEVVEDVKSAITKKNPTYRIKNKLFAAIYGYEITEV</sequence>
<dbReference type="EMBL" id="JBHUII010000006">
    <property type="protein sequence ID" value="MFD2206614.1"/>
    <property type="molecule type" value="Genomic_DNA"/>
</dbReference>
<reference evidence="2" key="1">
    <citation type="journal article" date="2019" name="Int. J. Syst. Evol. Microbiol.">
        <title>The Global Catalogue of Microorganisms (GCM) 10K type strain sequencing project: providing services to taxonomists for standard genome sequencing and annotation.</title>
        <authorList>
            <consortium name="The Broad Institute Genomics Platform"/>
            <consortium name="The Broad Institute Genome Sequencing Center for Infectious Disease"/>
            <person name="Wu L."/>
            <person name="Ma J."/>
        </authorList>
    </citation>
    <scope>NUCLEOTIDE SEQUENCE [LARGE SCALE GENOMIC DNA]</scope>
    <source>
        <strain evidence="2">CGMCC 4.7192</strain>
    </source>
</reference>
<evidence type="ECO:0000313" key="1">
    <source>
        <dbReference type="EMBL" id="MFD2206614.1"/>
    </source>
</evidence>
<dbReference type="InterPro" id="IPR009414">
    <property type="entry name" value="DUF1064"/>
</dbReference>
<dbReference type="Pfam" id="PF06356">
    <property type="entry name" value="DUF1064"/>
    <property type="match status" value="1"/>
</dbReference>
<organism evidence="1 2">
    <name type="scientific">Kiloniella antarctica</name>
    <dbReference type="NCBI Taxonomy" id="1550907"/>
    <lineage>
        <taxon>Bacteria</taxon>
        <taxon>Pseudomonadati</taxon>
        <taxon>Pseudomonadota</taxon>
        <taxon>Alphaproteobacteria</taxon>
        <taxon>Rhodospirillales</taxon>
        <taxon>Kiloniellaceae</taxon>
        <taxon>Kiloniella</taxon>
    </lineage>
</organism>
<protein>
    <submittedName>
        <fullName evidence="1">DUF1064 domain-containing protein</fullName>
    </submittedName>
</protein>
<keyword evidence="2" id="KW-1185">Reference proteome</keyword>